<proteinExistence type="predicted"/>
<evidence type="ECO:0000313" key="3">
    <source>
        <dbReference type="Proteomes" id="UP000215827"/>
    </source>
</evidence>
<comment type="caution">
    <text evidence="2">The sequence shown here is derived from an EMBL/GenBank/DDBJ whole genome shotgun (WGS) entry which is preliminary data.</text>
</comment>
<organism evidence="2 3">
    <name type="scientific">Citrobacter freundii</name>
    <dbReference type="NCBI Taxonomy" id="546"/>
    <lineage>
        <taxon>Bacteria</taxon>
        <taxon>Pseudomonadati</taxon>
        <taxon>Pseudomonadota</taxon>
        <taxon>Gammaproteobacteria</taxon>
        <taxon>Enterobacterales</taxon>
        <taxon>Enterobacteriaceae</taxon>
        <taxon>Citrobacter</taxon>
        <taxon>Citrobacter freundii complex</taxon>
    </lineage>
</organism>
<gene>
    <name evidence="2" type="ORF">B9P89_05050</name>
</gene>
<protein>
    <recommendedName>
        <fullName evidence="1">IrrE N-terminal-like domain-containing protein</fullName>
    </recommendedName>
</protein>
<dbReference type="Gene3D" id="1.10.10.2910">
    <property type="match status" value="1"/>
</dbReference>
<sequence length="180" mass="20711">MVKNYKPRGFRVNGTSVQKIRAKTQNLRSFFNMQEDAYLNVSKLLDSLSAMALVDYDVVEDDEWQREDELAYFVPADNMIYIKRSTNDLATSGDGHSRFTIAHEIGHWMMHRNIRLSRSSISSVKHSPFEDSEWQADTFAAELLIFKPYVDGNDDALDLKRKFGVSTACAGVYLKREKRC</sequence>
<feature type="domain" description="IrrE N-terminal-like" evidence="1">
    <location>
        <begin position="94"/>
        <end position="170"/>
    </location>
</feature>
<accession>A0AA44NQY6</accession>
<dbReference type="EMBL" id="NEFA01000004">
    <property type="protein sequence ID" value="OYR06446.1"/>
    <property type="molecule type" value="Genomic_DNA"/>
</dbReference>
<reference evidence="2 3" key="1">
    <citation type="submission" date="2017-04" db="EMBL/GenBank/DDBJ databases">
        <title>Emergence of KPC-2-producing Citrobacter isolates from sediments of a Chinese river.</title>
        <authorList>
            <person name="Zheng B."/>
        </authorList>
    </citation>
    <scope>NUCLEOTIDE SEQUENCE [LARGE SCALE GENOMIC DNA]</scope>
    <source>
        <strain evidence="2 3">C191</strain>
    </source>
</reference>
<name>A0AA44NQY6_CITFR</name>
<evidence type="ECO:0000259" key="1">
    <source>
        <dbReference type="Pfam" id="PF06114"/>
    </source>
</evidence>
<dbReference type="InterPro" id="IPR010359">
    <property type="entry name" value="IrrE_HExxH"/>
</dbReference>
<dbReference type="Pfam" id="PF06114">
    <property type="entry name" value="Peptidase_M78"/>
    <property type="match status" value="1"/>
</dbReference>
<dbReference type="AlphaFoldDB" id="A0AA44NQY6"/>
<evidence type="ECO:0000313" key="2">
    <source>
        <dbReference type="EMBL" id="OYR06446.1"/>
    </source>
</evidence>
<dbReference type="Proteomes" id="UP000215827">
    <property type="component" value="Unassembled WGS sequence"/>
</dbReference>